<gene>
    <name evidence="3" type="ORF">OP8BY_0766</name>
</gene>
<organism evidence="3 4">
    <name type="scientific">Candidatus Saccharicenans subterraneus</name>
    <dbReference type="NCBI Taxonomy" id="2508984"/>
    <lineage>
        <taxon>Bacteria</taxon>
        <taxon>Candidatus Aminicenantota</taxon>
        <taxon>Candidatus Aminicenantia</taxon>
        <taxon>Candidatus Aminicenantales</taxon>
        <taxon>Candidatus Saccharicenantaceae</taxon>
        <taxon>Candidatus Saccharicenans</taxon>
    </lineage>
</organism>
<dbReference type="Pfam" id="PF06452">
    <property type="entry name" value="CBM9_1"/>
    <property type="match status" value="1"/>
</dbReference>
<evidence type="ECO:0000313" key="4">
    <source>
        <dbReference type="Proteomes" id="UP000257323"/>
    </source>
</evidence>
<evidence type="ECO:0000259" key="1">
    <source>
        <dbReference type="Pfam" id="PF06452"/>
    </source>
</evidence>
<proteinExistence type="predicted"/>
<accession>A0A3E2BQ40</accession>
<comment type="caution">
    <text evidence="3">The sequence shown here is derived from an EMBL/GenBank/DDBJ whole genome shotgun (WGS) entry which is preliminary data.</text>
</comment>
<dbReference type="SUPFAM" id="SSF49344">
    <property type="entry name" value="CBD9-like"/>
    <property type="match status" value="1"/>
</dbReference>
<dbReference type="InterPro" id="IPR045670">
    <property type="entry name" value="DUF5916"/>
</dbReference>
<dbReference type="GO" id="GO:0004553">
    <property type="term" value="F:hydrolase activity, hydrolyzing O-glycosyl compounds"/>
    <property type="evidence" value="ECO:0007669"/>
    <property type="project" value="InterPro"/>
</dbReference>
<dbReference type="CDD" id="cd09618">
    <property type="entry name" value="CBM9_like_2"/>
    <property type="match status" value="1"/>
</dbReference>
<dbReference type="Proteomes" id="UP000257323">
    <property type="component" value="Unassembled WGS sequence"/>
</dbReference>
<dbReference type="AlphaFoldDB" id="A0A3E2BQ40"/>
<dbReference type="Pfam" id="PF19313">
    <property type="entry name" value="DUF5916"/>
    <property type="match status" value="1"/>
</dbReference>
<dbReference type="GO" id="GO:0030246">
    <property type="term" value="F:carbohydrate binding"/>
    <property type="evidence" value="ECO:0007669"/>
    <property type="project" value="InterPro"/>
</dbReference>
<dbReference type="EMBL" id="QUAH01000001">
    <property type="protein sequence ID" value="RFT16824.1"/>
    <property type="molecule type" value="Genomic_DNA"/>
</dbReference>
<name>A0A3E2BQ40_9BACT</name>
<dbReference type="InterPro" id="IPR010502">
    <property type="entry name" value="Carb-bd_dom_fam9"/>
</dbReference>
<evidence type="ECO:0000313" key="3">
    <source>
        <dbReference type="EMBL" id="RFT16824.1"/>
    </source>
</evidence>
<feature type="domain" description="Carbohydrate-binding" evidence="1">
    <location>
        <begin position="13"/>
        <end position="171"/>
    </location>
</feature>
<dbReference type="Gene3D" id="2.60.40.1190">
    <property type="match status" value="1"/>
</dbReference>
<feature type="domain" description="DUF5916" evidence="2">
    <location>
        <begin position="234"/>
        <end position="308"/>
    </location>
</feature>
<dbReference type="GO" id="GO:0016052">
    <property type="term" value="P:carbohydrate catabolic process"/>
    <property type="evidence" value="ECO:0007669"/>
    <property type="project" value="InterPro"/>
</dbReference>
<evidence type="ECO:0000259" key="2">
    <source>
        <dbReference type="Pfam" id="PF19313"/>
    </source>
</evidence>
<reference evidence="3 4" key="1">
    <citation type="submission" date="2018-08" db="EMBL/GenBank/DDBJ databases">
        <title>Genome analysis of the thermophilic bacterium of the candidate phylum Aminicenantes from deep subsurface aquifer revealed its physiology and ecological role.</title>
        <authorList>
            <person name="Kadnikov V.V."/>
            <person name="Mardanov A.V."/>
            <person name="Beletsky A.V."/>
            <person name="Karnachuk O.V."/>
            <person name="Ravin N.V."/>
        </authorList>
    </citation>
    <scope>NUCLEOTIDE SEQUENCE [LARGE SCALE GENOMIC DNA]</scope>
    <source>
        <strain evidence="3">BY38</strain>
    </source>
</reference>
<protein>
    <submittedName>
        <fullName evidence="3">Uncharacterized protein</fullName>
    </submittedName>
</protein>
<sequence>MVEPRFLTKPPRIDGELGNPEWLAATVITDFVQYEPQEGAAPSEKTTVYLGYDSHNLYIAFDCQDSRPESIRCTLCQRDRVQGDDVVYVYLDTFNDRRRAFVFEANPSGVQVDGIYVEANPRRNRGRAESFDRIDRNWNGYFHSAARRNAHGYVVEMAIPFKSLRFPNQNVQSWGIILRREIPRKNEDLYWPARSRDINGLLVQAGRLSLNQSLVRGKNLELMPTVVGSKALGEKFQPEIGANLKYGITSDVTADLALNPDFSQIEADIPQNEVNQRYPLYYPEKRPFFLEGKDIFDTPFELLYPRKIVSPVWAAKLTGKLGNTSFGVMSALDDLPSGIEIPGAPLLDENSAYRSLNSVLRLRQDLYSESYLGFIAADKEMGAAGSSIFSGYNRLAGLDGQFKISQTNRLAFQLVGSRSRVAEIKTVLAPAWHFGFNHQDRHLNYSLDWFSVHPEFEAGLGFLRRKDIHSLNARAGYAFLPGNDYIISVTPSVSYRRVYDYSWVLTDEDIDLSLMVSGWRQTFIFLNYSDTFEKYNGVDLRPRQFRFTVFSAPLSWLSGRVSGSTGSSIYYDDLPYLGFSNSLEGELSFRPVQNLVASLRLEDLNFYEYRGGPKVYRVTILSQRINFQFNRALFLRTITDYDSYYRKIYLSGLLGYELNPGTCLYLGVEDYRERLGTDRYQLTGRYYFIKFSYWWRV</sequence>